<keyword evidence="2" id="KW-1185">Reference proteome</keyword>
<dbReference type="AlphaFoldDB" id="A0A5B7JCP7"/>
<evidence type="ECO:0000313" key="2">
    <source>
        <dbReference type="Proteomes" id="UP000324222"/>
    </source>
</evidence>
<organism evidence="1 2">
    <name type="scientific">Portunus trituberculatus</name>
    <name type="common">Swimming crab</name>
    <name type="synonym">Neptunus trituberculatus</name>
    <dbReference type="NCBI Taxonomy" id="210409"/>
    <lineage>
        <taxon>Eukaryota</taxon>
        <taxon>Metazoa</taxon>
        <taxon>Ecdysozoa</taxon>
        <taxon>Arthropoda</taxon>
        <taxon>Crustacea</taxon>
        <taxon>Multicrustacea</taxon>
        <taxon>Malacostraca</taxon>
        <taxon>Eumalacostraca</taxon>
        <taxon>Eucarida</taxon>
        <taxon>Decapoda</taxon>
        <taxon>Pleocyemata</taxon>
        <taxon>Brachyura</taxon>
        <taxon>Eubrachyura</taxon>
        <taxon>Portunoidea</taxon>
        <taxon>Portunidae</taxon>
        <taxon>Portuninae</taxon>
        <taxon>Portunus</taxon>
    </lineage>
</organism>
<reference evidence="1 2" key="1">
    <citation type="submission" date="2019-05" db="EMBL/GenBank/DDBJ databases">
        <title>Another draft genome of Portunus trituberculatus and its Hox gene families provides insights of decapod evolution.</title>
        <authorList>
            <person name="Jeong J.-H."/>
            <person name="Song I."/>
            <person name="Kim S."/>
            <person name="Choi T."/>
            <person name="Kim D."/>
            <person name="Ryu S."/>
            <person name="Kim W."/>
        </authorList>
    </citation>
    <scope>NUCLEOTIDE SEQUENCE [LARGE SCALE GENOMIC DNA]</scope>
    <source>
        <tissue evidence="1">Muscle</tissue>
    </source>
</reference>
<evidence type="ECO:0000313" key="1">
    <source>
        <dbReference type="EMBL" id="MPC93982.1"/>
    </source>
</evidence>
<gene>
    <name evidence="1" type="ORF">E2C01_089132</name>
</gene>
<dbReference type="Proteomes" id="UP000324222">
    <property type="component" value="Unassembled WGS sequence"/>
</dbReference>
<accession>A0A5B7JCP7</accession>
<sequence length="84" mass="9514">MSKVYTSVNPVAVRRLVLKLKASGDREIPYHKHGGGWQPKISDRTLTHIGRQLDANPTLTARQIKEQNLALLQEVSVRMIQKNI</sequence>
<dbReference type="EMBL" id="VSRR010096850">
    <property type="protein sequence ID" value="MPC93982.1"/>
    <property type="molecule type" value="Genomic_DNA"/>
</dbReference>
<protein>
    <submittedName>
        <fullName evidence="1">Uncharacterized protein</fullName>
    </submittedName>
</protein>
<name>A0A5B7JCP7_PORTR</name>
<comment type="caution">
    <text evidence="1">The sequence shown here is derived from an EMBL/GenBank/DDBJ whole genome shotgun (WGS) entry which is preliminary data.</text>
</comment>
<proteinExistence type="predicted"/>